<proteinExistence type="predicted"/>
<evidence type="ECO:0000313" key="1">
    <source>
        <dbReference type="EMBL" id="QHG67809.1"/>
    </source>
</evidence>
<dbReference type="Pfam" id="PF13420">
    <property type="entry name" value="Acetyltransf_4"/>
    <property type="match status" value="1"/>
</dbReference>
<dbReference type="Proteomes" id="UP000464480">
    <property type="component" value="Chromosome"/>
</dbReference>
<dbReference type="EMBL" id="CP026115">
    <property type="protein sequence ID" value="QHG67809.1"/>
    <property type="molecule type" value="Genomic_DNA"/>
</dbReference>
<dbReference type="GO" id="GO:0016747">
    <property type="term" value="F:acyltransferase activity, transferring groups other than amino-acyl groups"/>
    <property type="evidence" value="ECO:0007669"/>
    <property type="project" value="InterPro"/>
</dbReference>
<dbReference type="RefSeq" id="WP_060519738.1">
    <property type="nucleotide sequence ID" value="NZ_BKWG01000048.1"/>
</dbReference>
<sequence length="186" mass="20669">MHSGIEIRIAGPEDAAAIQAIYAPIVLHTAISFEEVAPSAEEMRQRIETTLHTYPYFVAVQQGRVVGYAYASQHRARAAYRWAVDVTVYVAEGQRRSGIGRQLYDVLLPVLKQLGYRSAYAGISLPNEGSVGLHERLGFQHIGTFSQVGFKLGAWHDVGYWRFDFGGEGCRPEAPTSFLSQIPMPR</sequence>
<dbReference type="InterPro" id="IPR016181">
    <property type="entry name" value="Acyl_CoA_acyltransferase"/>
</dbReference>
<accession>A0A2J7YAG1</accession>
<gene>
    <name evidence="1" type="ORF">C2H86_26760</name>
</gene>
<name>A0A2J7YAG1_PSEPU</name>
<evidence type="ECO:0000313" key="2">
    <source>
        <dbReference type="Proteomes" id="UP000464480"/>
    </source>
</evidence>
<dbReference type="SUPFAM" id="SSF55729">
    <property type="entry name" value="Acyl-CoA N-acyltransferases (Nat)"/>
    <property type="match status" value="1"/>
</dbReference>
<dbReference type="PROSITE" id="PS51186">
    <property type="entry name" value="GNAT"/>
    <property type="match status" value="1"/>
</dbReference>
<protein>
    <submittedName>
        <fullName evidence="1">N-acetyltransferase</fullName>
    </submittedName>
</protein>
<dbReference type="Gene3D" id="3.40.630.30">
    <property type="match status" value="1"/>
</dbReference>
<dbReference type="AlphaFoldDB" id="A0A2J7YAG1"/>
<dbReference type="CDD" id="cd04301">
    <property type="entry name" value="NAT_SF"/>
    <property type="match status" value="1"/>
</dbReference>
<dbReference type="PANTHER" id="PTHR43072:SF8">
    <property type="entry name" value="ACYLTRANSFERASE FABY-RELATED"/>
    <property type="match status" value="1"/>
</dbReference>
<keyword evidence="1" id="KW-0808">Transferase</keyword>
<dbReference type="PANTHER" id="PTHR43072">
    <property type="entry name" value="N-ACETYLTRANSFERASE"/>
    <property type="match status" value="1"/>
</dbReference>
<dbReference type="NCBIfam" id="NF040504">
    <property type="entry name" value="resist_ArsN1b"/>
    <property type="match status" value="1"/>
</dbReference>
<reference evidence="1 2" key="1">
    <citation type="submission" date="2020-02" db="EMBL/GenBank/DDBJ databases">
        <title>Pseudomonas Putida W5 Complete Genome Assembly.</title>
        <authorList>
            <person name="Yuan Z.-C."/>
            <person name="Shaw G.A."/>
            <person name="Cusano A.D."/>
            <person name="Caddey B.J."/>
            <person name="Weselowski B.J."/>
        </authorList>
    </citation>
    <scope>NUCLEOTIDE SEQUENCE [LARGE SCALE GENOMIC DNA]</scope>
    <source>
        <strain evidence="1 2">W5</strain>
    </source>
</reference>
<dbReference type="InterPro" id="IPR000182">
    <property type="entry name" value="GNAT_dom"/>
</dbReference>
<organism evidence="1 2">
    <name type="scientific">Pseudomonas putida</name>
    <name type="common">Arthrobacter siderocapsulatus</name>
    <dbReference type="NCBI Taxonomy" id="303"/>
    <lineage>
        <taxon>Bacteria</taxon>
        <taxon>Pseudomonadati</taxon>
        <taxon>Pseudomonadota</taxon>
        <taxon>Gammaproteobacteria</taxon>
        <taxon>Pseudomonadales</taxon>
        <taxon>Pseudomonadaceae</taxon>
        <taxon>Pseudomonas</taxon>
    </lineage>
</organism>